<dbReference type="FunFam" id="4.10.640.40:FF:000001">
    <property type="entry name" value="Cytoplasmic polyadenylation element-binding 2 isoform X2"/>
    <property type="match status" value="1"/>
</dbReference>
<keyword evidence="4 8" id="KW-0694">RNA-binding</keyword>
<dbReference type="PANTHER" id="PTHR12566:SF17">
    <property type="entry name" value="CYTOPLASMIC POLYADENYLATION ELEMENT-BINDING PROTEIN 1"/>
    <property type="match status" value="1"/>
</dbReference>
<protein>
    <recommendedName>
        <fullName evidence="7">Cytoplasmic polyadenylation element-binding protein 1</fullName>
    </recommendedName>
</protein>
<dbReference type="SMART" id="SM00360">
    <property type="entry name" value="RRM"/>
    <property type="match status" value="2"/>
</dbReference>
<dbReference type="CDD" id="cd19757">
    <property type="entry name" value="Bbox1"/>
    <property type="match status" value="1"/>
</dbReference>
<dbReference type="GO" id="GO:0043005">
    <property type="term" value="C:neuron projection"/>
    <property type="evidence" value="ECO:0007669"/>
    <property type="project" value="TreeGrafter"/>
</dbReference>
<keyword evidence="2" id="KW-0221">Differentiation</keyword>
<dbReference type="GO" id="GO:0045202">
    <property type="term" value="C:synapse"/>
    <property type="evidence" value="ECO:0007669"/>
    <property type="project" value="TreeGrafter"/>
</dbReference>
<evidence type="ECO:0000256" key="3">
    <source>
        <dbReference type="ARBA" id="ARBA00022871"/>
    </source>
</evidence>
<dbReference type="EMBL" id="CMVM020000161">
    <property type="status" value="NOT_ANNOTATED_CDS"/>
    <property type="molecule type" value="Genomic_DNA"/>
</dbReference>
<comment type="subunit">
    <text evidence="6">Interacts with fbf-1.</text>
</comment>
<dbReference type="GO" id="GO:0030154">
    <property type="term" value="P:cell differentiation"/>
    <property type="evidence" value="ECO:0007669"/>
    <property type="project" value="UniProtKB-KW"/>
</dbReference>
<organism evidence="11 12">
    <name type="scientific">Onchocerca volvulus</name>
    <dbReference type="NCBI Taxonomy" id="6282"/>
    <lineage>
        <taxon>Eukaryota</taxon>
        <taxon>Metazoa</taxon>
        <taxon>Ecdysozoa</taxon>
        <taxon>Nematoda</taxon>
        <taxon>Chromadorea</taxon>
        <taxon>Rhabditida</taxon>
        <taxon>Spirurina</taxon>
        <taxon>Spiruromorpha</taxon>
        <taxon>Filarioidea</taxon>
        <taxon>Onchocercidae</taxon>
        <taxon>Onchocerca</taxon>
    </lineage>
</organism>
<dbReference type="CDD" id="cd12726">
    <property type="entry name" value="RRM2_CPEB2_like"/>
    <property type="match status" value="1"/>
</dbReference>
<keyword evidence="3" id="KW-0744">Spermatogenesis</keyword>
<dbReference type="InterPro" id="IPR035979">
    <property type="entry name" value="RBD_domain_sf"/>
</dbReference>
<dbReference type="InterPro" id="IPR034819">
    <property type="entry name" value="CPEB"/>
</dbReference>
<evidence type="ECO:0000256" key="9">
    <source>
        <dbReference type="SAM" id="MobiDB-lite"/>
    </source>
</evidence>
<dbReference type="Pfam" id="PF16366">
    <property type="entry name" value="CEBP_ZZ"/>
    <property type="match status" value="1"/>
</dbReference>
<evidence type="ECO:0000256" key="7">
    <source>
        <dbReference type="ARBA" id="ARBA00070028"/>
    </source>
</evidence>
<feature type="region of interest" description="Disordered" evidence="9">
    <location>
        <begin position="417"/>
        <end position="437"/>
    </location>
</feature>
<evidence type="ECO:0000259" key="10">
    <source>
        <dbReference type="PROSITE" id="PS50102"/>
    </source>
</evidence>
<evidence type="ECO:0000256" key="2">
    <source>
        <dbReference type="ARBA" id="ARBA00022782"/>
    </source>
</evidence>
<keyword evidence="1" id="KW-0677">Repeat</keyword>
<dbReference type="GO" id="GO:0005737">
    <property type="term" value="C:cytoplasm"/>
    <property type="evidence" value="ECO:0007669"/>
    <property type="project" value="TreeGrafter"/>
</dbReference>
<dbReference type="GO" id="GO:0008135">
    <property type="term" value="F:translation factor activity, RNA binding"/>
    <property type="evidence" value="ECO:0007669"/>
    <property type="project" value="TreeGrafter"/>
</dbReference>
<evidence type="ECO:0000256" key="5">
    <source>
        <dbReference type="ARBA" id="ARBA00058170"/>
    </source>
</evidence>
<feature type="region of interest" description="Disordered" evidence="9">
    <location>
        <begin position="317"/>
        <end position="345"/>
    </location>
</feature>
<comment type="function">
    <text evidence="5">Cytoplasmic polyadenylation element binding protein that binds to and regulates the translation of specific mRNAs. Essential for progression through meiosis. Involved in spermatogenesis.</text>
</comment>
<sequence length="752" mass="85164">NAIIIQTGTVTKTGIIFLHSHGIKAQITSSKHSPETELLAEKKFGILTVRPYYIFESNSSGDEILICPSVEICTHVMSLNEGVVDNRLILTQLLVKSDLDIGIQYQSLAASLTWIKQKRDISLKKRLICMEDIIAGRIFETNVDDSSRWEQNISINLRYACDLHASAPIKYPVVVENQYFLDLLRKFANRNYQICEGCILEIGDAKHLNPIVQSMRFNRVNPVQAVPCHDPKAEKMQYVTKWLNLLKFKQCRTRRFSDELLKYIDFLVVSAVGAVLKGGSLTVLLVDDVKANSIALIRMMALEGDVRRRMTMMNNRMNRPSITSIPSYPSFQRSTHSVSPLMPSPCISAETRSPKSLLDGSIINSSSSSASSLQHHFYGSALKLGDKSENNSGNDCTVLMPREQLYQAYSSLSPTSLISSSAKTETSDRRNLSRNPGVPSTPEAYFIMDESLEIFARKVFVGGLPIDVTEDEITSTFSQFGPVLVDWPRRSDNARYMTGYVFLVFEDERSVQLLVSRCHKEDEKYYLFVSSPTMRDKPVQVRPWRLDDMEFMFREDMPLNPRRTIFIGGVPRPTKARELAGVLDHLYGSVCYVGIDIDPELKYPKGAARVTFTTEQSFVAAISGRFVYIPHADMSKRVEIKPYVMDEQMCDECEGVLCAGRYAPYFCGDMTCLQYYCELCWDCYHYGEYSDEKKASHKPLVRIGDQTKLLAHPPHHNHLPNNKVLPTAAAPVDYCRHIDTTSCFTVRCSQHY</sequence>
<reference evidence="11" key="2">
    <citation type="submission" date="2022-06" db="UniProtKB">
        <authorList>
            <consortium name="EnsemblMetazoa"/>
        </authorList>
    </citation>
    <scope>IDENTIFICATION</scope>
</reference>
<dbReference type="InterPro" id="IPR000504">
    <property type="entry name" value="RRM_dom"/>
</dbReference>
<evidence type="ECO:0000256" key="8">
    <source>
        <dbReference type="PROSITE-ProRule" id="PRU00176"/>
    </source>
</evidence>
<dbReference type="InterPro" id="IPR038446">
    <property type="entry name" value="CEBP_ZZ_sf"/>
</dbReference>
<dbReference type="GO" id="GO:0007283">
    <property type="term" value="P:spermatogenesis"/>
    <property type="evidence" value="ECO:0007669"/>
    <property type="project" value="UniProtKB-KW"/>
</dbReference>
<feature type="compositionally biased region" description="Polar residues" evidence="9">
    <location>
        <begin position="320"/>
        <end position="338"/>
    </location>
</feature>
<evidence type="ECO:0000256" key="4">
    <source>
        <dbReference type="ARBA" id="ARBA00022884"/>
    </source>
</evidence>
<dbReference type="GO" id="GO:0043022">
    <property type="term" value="F:ribosome binding"/>
    <property type="evidence" value="ECO:0007669"/>
    <property type="project" value="TreeGrafter"/>
</dbReference>
<dbReference type="Proteomes" id="UP000024404">
    <property type="component" value="Unassembled WGS sequence"/>
</dbReference>
<proteinExistence type="predicted"/>
<feature type="domain" description="RRM" evidence="10">
    <location>
        <begin position="563"/>
        <end position="634"/>
    </location>
</feature>
<evidence type="ECO:0000313" key="12">
    <source>
        <dbReference type="Proteomes" id="UP000024404"/>
    </source>
</evidence>
<dbReference type="Pfam" id="PF16367">
    <property type="entry name" value="RRM_7"/>
    <property type="match status" value="1"/>
</dbReference>
<evidence type="ECO:0000256" key="6">
    <source>
        <dbReference type="ARBA" id="ARBA00065903"/>
    </source>
</evidence>
<evidence type="ECO:0000313" key="11">
    <source>
        <dbReference type="EnsemblMetazoa" id="OVOC5824.1"/>
    </source>
</evidence>
<reference evidence="12" key="1">
    <citation type="submission" date="2013-10" db="EMBL/GenBank/DDBJ databases">
        <title>Genome sequencing of Onchocerca volvulus.</title>
        <authorList>
            <person name="Cotton J."/>
            <person name="Tsai J."/>
            <person name="Stanley E."/>
            <person name="Tracey A."/>
            <person name="Holroyd N."/>
            <person name="Lustigman S."/>
            <person name="Berriman M."/>
        </authorList>
    </citation>
    <scope>NUCLEOTIDE SEQUENCE</scope>
</reference>
<dbReference type="GO" id="GO:0003730">
    <property type="term" value="F:mRNA 3'-UTR binding"/>
    <property type="evidence" value="ECO:0007669"/>
    <property type="project" value="InterPro"/>
</dbReference>
<dbReference type="CDD" id="cd12724">
    <property type="entry name" value="RRM1_CPEB2_like"/>
    <property type="match status" value="1"/>
</dbReference>
<accession>A0A8R1TUT2</accession>
<dbReference type="GO" id="GO:0000900">
    <property type="term" value="F:mRNA regulatory element binding translation repressor activity"/>
    <property type="evidence" value="ECO:0007669"/>
    <property type="project" value="TreeGrafter"/>
</dbReference>
<dbReference type="SUPFAM" id="SSF54928">
    <property type="entry name" value="RNA-binding domain, RBD"/>
    <property type="match status" value="1"/>
</dbReference>
<name>A0A8R1TUT2_ONCVO</name>
<dbReference type="Gene3D" id="4.10.640.40">
    <property type="entry name" value="Cytoplasmic polyadenylation element-binding protein, ZZ domain"/>
    <property type="match status" value="1"/>
</dbReference>
<dbReference type="InterPro" id="IPR012677">
    <property type="entry name" value="Nucleotide-bd_a/b_plait_sf"/>
</dbReference>
<dbReference type="Gene3D" id="3.30.70.330">
    <property type="match status" value="2"/>
</dbReference>
<dbReference type="AlphaFoldDB" id="A0A8R1TUT2"/>
<feature type="domain" description="RRM" evidence="10">
    <location>
        <begin position="457"/>
        <end position="546"/>
    </location>
</feature>
<dbReference type="InterPro" id="IPR032296">
    <property type="entry name" value="CEBP_ZZ"/>
</dbReference>
<dbReference type="EnsemblMetazoa" id="OVOC5824.1">
    <property type="protein sequence ID" value="OVOC5824.1"/>
    <property type="gene ID" value="WBGene00242633"/>
</dbReference>
<dbReference type="FunFam" id="3.30.70.330:FF:001423">
    <property type="entry name" value="Feminization Of Germline"/>
    <property type="match status" value="1"/>
</dbReference>
<dbReference type="GO" id="GO:2000766">
    <property type="term" value="P:negative regulation of cytoplasmic translation"/>
    <property type="evidence" value="ECO:0007669"/>
    <property type="project" value="TreeGrafter"/>
</dbReference>
<dbReference type="PANTHER" id="PTHR12566">
    <property type="entry name" value="CYTOPLASMIC POLYADENYLATION ELEMENT BINDING PROTEIN CPEB"/>
    <property type="match status" value="1"/>
</dbReference>
<dbReference type="GO" id="GO:0005634">
    <property type="term" value="C:nucleus"/>
    <property type="evidence" value="ECO:0007669"/>
    <property type="project" value="TreeGrafter"/>
</dbReference>
<keyword evidence="12" id="KW-1185">Reference proteome</keyword>
<evidence type="ECO:0000256" key="1">
    <source>
        <dbReference type="ARBA" id="ARBA00022737"/>
    </source>
</evidence>
<dbReference type="PROSITE" id="PS50102">
    <property type="entry name" value="RRM"/>
    <property type="match status" value="2"/>
</dbReference>